<gene>
    <name evidence="1" type="ORF">S01H4_29065</name>
</gene>
<dbReference type="EMBL" id="BART01014670">
    <property type="protein sequence ID" value="GAG76198.1"/>
    <property type="molecule type" value="Genomic_DNA"/>
</dbReference>
<reference evidence="1" key="1">
    <citation type="journal article" date="2014" name="Front. Microbiol.">
        <title>High frequency of phylogenetically diverse reductive dehalogenase-homologous genes in deep subseafloor sedimentary metagenomes.</title>
        <authorList>
            <person name="Kawai M."/>
            <person name="Futagami T."/>
            <person name="Toyoda A."/>
            <person name="Takaki Y."/>
            <person name="Nishi S."/>
            <person name="Hori S."/>
            <person name="Arai W."/>
            <person name="Tsubouchi T."/>
            <person name="Morono Y."/>
            <person name="Uchiyama I."/>
            <person name="Ito T."/>
            <person name="Fujiyama A."/>
            <person name="Inagaki F."/>
            <person name="Takami H."/>
        </authorList>
    </citation>
    <scope>NUCLEOTIDE SEQUENCE</scope>
    <source>
        <strain evidence="1">Expedition CK06-06</strain>
    </source>
</reference>
<feature type="non-terminal residue" evidence="1">
    <location>
        <position position="123"/>
    </location>
</feature>
<organism evidence="1">
    <name type="scientific">marine sediment metagenome</name>
    <dbReference type="NCBI Taxonomy" id="412755"/>
    <lineage>
        <taxon>unclassified sequences</taxon>
        <taxon>metagenomes</taxon>
        <taxon>ecological metagenomes</taxon>
    </lineage>
</organism>
<protein>
    <recommendedName>
        <fullName evidence="2">Fibronectin type-III domain-containing protein</fullName>
    </recommendedName>
</protein>
<name>X1AVC7_9ZZZZ</name>
<proteinExistence type="predicted"/>
<comment type="caution">
    <text evidence="1">The sequence shown here is derived from an EMBL/GenBank/DDBJ whole genome shotgun (WGS) entry which is preliminary data.</text>
</comment>
<sequence>DNCIEFMTPVKVQTYSALNVTYNSAYLRGKLTNYQATILSMGYEYYEDGHPEEVNTAYYTPIKSSGDFWKTYEIFKGSTKYYYRAFAEDSWGRQYGAWVEFTTLTPPPPTVTNIGAENNRVFA</sequence>
<evidence type="ECO:0000313" key="1">
    <source>
        <dbReference type="EMBL" id="GAG76198.1"/>
    </source>
</evidence>
<dbReference type="AlphaFoldDB" id="X1AVC7"/>
<accession>X1AVC7</accession>
<evidence type="ECO:0008006" key="2">
    <source>
        <dbReference type="Google" id="ProtNLM"/>
    </source>
</evidence>
<feature type="non-terminal residue" evidence="1">
    <location>
        <position position="1"/>
    </location>
</feature>